<feature type="domain" description="Transposase Tc1-like" evidence="1">
    <location>
        <begin position="8"/>
        <end position="55"/>
    </location>
</feature>
<evidence type="ECO:0000313" key="2">
    <source>
        <dbReference type="EMBL" id="KAH7984577.1"/>
    </source>
</evidence>
<sequence>MSAKRVRGTIGLNVSDSTVRARLHDAGLHSRVAAKKLLLSGQNKIARLRFANDHRSWSVCDWKSVVFSDESTFSTRWDQQQKVWRLQGTRFTQENLKHVAGSGRTAVNVWGAISFQGLGPLPGECDNFWMLEESAALNGRQRELILT</sequence>
<reference evidence="2" key="2">
    <citation type="submission" date="2021-09" db="EMBL/GenBank/DDBJ databases">
        <authorList>
            <person name="Jia N."/>
            <person name="Wang J."/>
            <person name="Shi W."/>
            <person name="Du L."/>
            <person name="Sun Y."/>
            <person name="Zhan W."/>
            <person name="Jiang J."/>
            <person name="Wang Q."/>
            <person name="Zhang B."/>
            <person name="Ji P."/>
            <person name="Sakyi L.B."/>
            <person name="Cui X."/>
            <person name="Yuan T."/>
            <person name="Jiang B."/>
            <person name="Yang W."/>
            <person name="Lam T.T.-Y."/>
            <person name="Chang Q."/>
            <person name="Ding S."/>
            <person name="Wang X."/>
            <person name="Zhu J."/>
            <person name="Ruan X."/>
            <person name="Zhao L."/>
            <person name="Wei J."/>
            <person name="Que T."/>
            <person name="Du C."/>
            <person name="Cheng J."/>
            <person name="Dai P."/>
            <person name="Han X."/>
            <person name="Huang E."/>
            <person name="Gao Y."/>
            <person name="Liu J."/>
            <person name="Shao H."/>
            <person name="Ye R."/>
            <person name="Li L."/>
            <person name="Wei W."/>
            <person name="Wang X."/>
            <person name="Wang C."/>
            <person name="Huo Q."/>
            <person name="Li W."/>
            <person name="Guo W."/>
            <person name="Chen H."/>
            <person name="Chen S."/>
            <person name="Zhou L."/>
            <person name="Zhou L."/>
            <person name="Ni X."/>
            <person name="Tian J."/>
            <person name="Zhou Y."/>
            <person name="Sheng Y."/>
            <person name="Liu T."/>
            <person name="Pan Y."/>
            <person name="Xia L."/>
            <person name="Li J."/>
            <person name="Zhao F."/>
            <person name="Cao W."/>
        </authorList>
    </citation>
    <scope>NUCLEOTIDE SEQUENCE</scope>
    <source>
        <strain evidence="2">Rsan-2018</strain>
        <tissue evidence="2">Larvae</tissue>
    </source>
</reference>
<dbReference type="InterPro" id="IPR002492">
    <property type="entry name" value="Transposase_Tc1-like"/>
</dbReference>
<dbReference type="GO" id="GO:0015074">
    <property type="term" value="P:DNA integration"/>
    <property type="evidence" value="ECO:0007669"/>
    <property type="project" value="InterPro"/>
</dbReference>
<proteinExistence type="predicted"/>
<dbReference type="GO" id="GO:0006313">
    <property type="term" value="P:DNA transposition"/>
    <property type="evidence" value="ECO:0007669"/>
    <property type="project" value="InterPro"/>
</dbReference>
<gene>
    <name evidence="2" type="ORF">HPB52_022851</name>
</gene>
<dbReference type="EMBL" id="JABSTV010001245">
    <property type="protein sequence ID" value="KAH7984577.1"/>
    <property type="molecule type" value="Genomic_DNA"/>
</dbReference>
<reference evidence="2" key="1">
    <citation type="journal article" date="2020" name="Cell">
        <title>Large-Scale Comparative Analyses of Tick Genomes Elucidate Their Genetic Diversity and Vector Capacities.</title>
        <authorList>
            <consortium name="Tick Genome and Microbiome Consortium (TIGMIC)"/>
            <person name="Jia N."/>
            <person name="Wang J."/>
            <person name="Shi W."/>
            <person name="Du L."/>
            <person name="Sun Y."/>
            <person name="Zhan W."/>
            <person name="Jiang J.F."/>
            <person name="Wang Q."/>
            <person name="Zhang B."/>
            <person name="Ji P."/>
            <person name="Bell-Sakyi L."/>
            <person name="Cui X.M."/>
            <person name="Yuan T.T."/>
            <person name="Jiang B.G."/>
            <person name="Yang W.F."/>
            <person name="Lam T.T."/>
            <person name="Chang Q.C."/>
            <person name="Ding S.J."/>
            <person name="Wang X.J."/>
            <person name="Zhu J.G."/>
            <person name="Ruan X.D."/>
            <person name="Zhao L."/>
            <person name="Wei J.T."/>
            <person name="Ye R.Z."/>
            <person name="Que T.C."/>
            <person name="Du C.H."/>
            <person name="Zhou Y.H."/>
            <person name="Cheng J.X."/>
            <person name="Dai P.F."/>
            <person name="Guo W.B."/>
            <person name="Han X.H."/>
            <person name="Huang E.J."/>
            <person name="Li L.F."/>
            <person name="Wei W."/>
            <person name="Gao Y.C."/>
            <person name="Liu J.Z."/>
            <person name="Shao H.Z."/>
            <person name="Wang X."/>
            <person name="Wang C.C."/>
            <person name="Yang T.C."/>
            <person name="Huo Q.B."/>
            <person name="Li W."/>
            <person name="Chen H.Y."/>
            <person name="Chen S.E."/>
            <person name="Zhou L.G."/>
            <person name="Ni X.B."/>
            <person name="Tian J.H."/>
            <person name="Sheng Y."/>
            <person name="Liu T."/>
            <person name="Pan Y.S."/>
            <person name="Xia L.Y."/>
            <person name="Li J."/>
            <person name="Zhao F."/>
            <person name="Cao W.C."/>
        </authorList>
    </citation>
    <scope>NUCLEOTIDE SEQUENCE</scope>
    <source>
        <strain evidence="2">Rsan-2018</strain>
    </source>
</reference>
<dbReference type="AlphaFoldDB" id="A0A9D4TBY2"/>
<dbReference type="Gene3D" id="3.30.420.10">
    <property type="entry name" value="Ribonuclease H-like superfamily/Ribonuclease H"/>
    <property type="match status" value="1"/>
</dbReference>
<name>A0A9D4TBY2_RHISA</name>
<dbReference type="Proteomes" id="UP000821837">
    <property type="component" value="Chromosome 1"/>
</dbReference>
<keyword evidence="3" id="KW-1185">Reference proteome</keyword>
<dbReference type="GO" id="GO:0003677">
    <property type="term" value="F:DNA binding"/>
    <property type="evidence" value="ECO:0007669"/>
    <property type="project" value="InterPro"/>
</dbReference>
<protein>
    <recommendedName>
        <fullName evidence="1">Transposase Tc1-like domain-containing protein</fullName>
    </recommendedName>
</protein>
<dbReference type="InterPro" id="IPR036397">
    <property type="entry name" value="RNaseH_sf"/>
</dbReference>
<accession>A0A9D4TBY2</accession>
<organism evidence="2 3">
    <name type="scientific">Rhipicephalus sanguineus</name>
    <name type="common">Brown dog tick</name>
    <name type="synonym">Ixodes sanguineus</name>
    <dbReference type="NCBI Taxonomy" id="34632"/>
    <lineage>
        <taxon>Eukaryota</taxon>
        <taxon>Metazoa</taxon>
        <taxon>Ecdysozoa</taxon>
        <taxon>Arthropoda</taxon>
        <taxon>Chelicerata</taxon>
        <taxon>Arachnida</taxon>
        <taxon>Acari</taxon>
        <taxon>Parasitiformes</taxon>
        <taxon>Ixodida</taxon>
        <taxon>Ixodoidea</taxon>
        <taxon>Ixodidae</taxon>
        <taxon>Rhipicephalinae</taxon>
        <taxon>Rhipicephalus</taxon>
        <taxon>Rhipicephalus</taxon>
    </lineage>
</organism>
<dbReference type="Pfam" id="PF01498">
    <property type="entry name" value="HTH_Tnp_Tc3_2"/>
    <property type="match status" value="1"/>
</dbReference>
<evidence type="ECO:0000259" key="1">
    <source>
        <dbReference type="Pfam" id="PF01498"/>
    </source>
</evidence>
<comment type="caution">
    <text evidence="2">The sequence shown here is derived from an EMBL/GenBank/DDBJ whole genome shotgun (WGS) entry which is preliminary data.</text>
</comment>
<evidence type="ECO:0000313" key="3">
    <source>
        <dbReference type="Proteomes" id="UP000821837"/>
    </source>
</evidence>